<proteinExistence type="predicted"/>
<gene>
    <name evidence="3" type="ORF">ACFQMA_07240</name>
</gene>
<dbReference type="InterPro" id="IPR058365">
    <property type="entry name" value="DUF8052"/>
</dbReference>
<feature type="compositionally biased region" description="Acidic residues" evidence="1">
    <location>
        <begin position="26"/>
        <end position="42"/>
    </location>
</feature>
<protein>
    <recommendedName>
        <fullName evidence="2">DUF8052 domain-containing protein</fullName>
    </recommendedName>
</protein>
<organism evidence="3 4">
    <name type="scientific">Halosimplex aquaticum</name>
    <dbReference type="NCBI Taxonomy" id="3026162"/>
    <lineage>
        <taxon>Archaea</taxon>
        <taxon>Methanobacteriati</taxon>
        <taxon>Methanobacteriota</taxon>
        <taxon>Stenosarchaea group</taxon>
        <taxon>Halobacteria</taxon>
        <taxon>Halobacteriales</taxon>
        <taxon>Haloarculaceae</taxon>
        <taxon>Halosimplex</taxon>
    </lineage>
</organism>
<feature type="region of interest" description="Disordered" evidence="1">
    <location>
        <begin position="1"/>
        <end position="42"/>
    </location>
</feature>
<keyword evidence="4" id="KW-1185">Reference proteome</keyword>
<evidence type="ECO:0000313" key="4">
    <source>
        <dbReference type="Proteomes" id="UP001596432"/>
    </source>
</evidence>
<dbReference type="EMBL" id="JBHTAS010000001">
    <property type="protein sequence ID" value="MFC7139632.1"/>
    <property type="molecule type" value="Genomic_DNA"/>
</dbReference>
<name>A0ABD5XWX8_9EURY</name>
<evidence type="ECO:0000256" key="1">
    <source>
        <dbReference type="SAM" id="MobiDB-lite"/>
    </source>
</evidence>
<dbReference type="Pfam" id="PF26226">
    <property type="entry name" value="DUF8052"/>
    <property type="match status" value="1"/>
</dbReference>
<dbReference type="RefSeq" id="WP_274325216.1">
    <property type="nucleotide sequence ID" value="NZ_CP118158.1"/>
</dbReference>
<evidence type="ECO:0000259" key="2">
    <source>
        <dbReference type="Pfam" id="PF26226"/>
    </source>
</evidence>
<feature type="domain" description="DUF8052" evidence="2">
    <location>
        <begin position="43"/>
        <end position="200"/>
    </location>
</feature>
<dbReference type="GeneID" id="78819890"/>
<comment type="caution">
    <text evidence="3">The sequence shown here is derived from an EMBL/GenBank/DDBJ whole genome shotgun (WGS) entry which is preliminary data.</text>
</comment>
<accession>A0ABD5XWX8</accession>
<reference evidence="3 4" key="1">
    <citation type="journal article" date="2019" name="Int. J. Syst. Evol. Microbiol.">
        <title>The Global Catalogue of Microorganisms (GCM) 10K type strain sequencing project: providing services to taxonomists for standard genome sequencing and annotation.</title>
        <authorList>
            <consortium name="The Broad Institute Genomics Platform"/>
            <consortium name="The Broad Institute Genome Sequencing Center for Infectious Disease"/>
            <person name="Wu L."/>
            <person name="Ma J."/>
        </authorList>
    </citation>
    <scope>NUCLEOTIDE SEQUENCE [LARGE SCALE GENOMIC DNA]</scope>
    <source>
        <strain evidence="3 4">XZYJT29</strain>
    </source>
</reference>
<dbReference type="AlphaFoldDB" id="A0ABD5XWX8"/>
<dbReference type="Proteomes" id="UP001596432">
    <property type="component" value="Unassembled WGS sequence"/>
</dbReference>
<evidence type="ECO:0000313" key="3">
    <source>
        <dbReference type="EMBL" id="MFC7139632.1"/>
    </source>
</evidence>
<sequence length="222" mass="25447">MSDGDPADGDAGTADQEVDSGRGDPDESLEPAEDDPDVPEWDDEYFDRVSDRLMYNYDLEKDVRAGDEPFALGGEMRMLNKKHFLHPSITLGEHESFEYVYARRQPAVRVPDLERLVELGHDLADERIDPSEDHFSTEFVFVLVTESIPEEVASFVGEFSQRELLNYGYYGHYEIHLVVVAPEDERIEASRGAHVEEAFRLWAPIEREEPGLFDLITRRLQL</sequence>